<dbReference type="AlphaFoldDB" id="A0AAD4XNC4"/>
<gene>
    <name evidence="10" type="ORF">MKW98_000664</name>
</gene>
<feature type="transmembrane region" description="Helical" evidence="9">
    <location>
        <begin position="127"/>
        <end position="148"/>
    </location>
</feature>
<proteinExistence type="inferred from homology"/>
<evidence type="ECO:0000256" key="4">
    <source>
        <dbReference type="ARBA" id="ARBA00022597"/>
    </source>
</evidence>
<dbReference type="GO" id="GO:0012505">
    <property type="term" value="C:endomembrane system"/>
    <property type="evidence" value="ECO:0007669"/>
    <property type="project" value="UniProtKB-SubCell"/>
</dbReference>
<organism evidence="10 11">
    <name type="scientific">Papaver atlanticum</name>
    <dbReference type="NCBI Taxonomy" id="357466"/>
    <lineage>
        <taxon>Eukaryota</taxon>
        <taxon>Viridiplantae</taxon>
        <taxon>Streptophyta</taxon>
        <taxon>Embryophyta</taxon>
        <taxon>Tracheophyta</taxon>
        <taxon>Spermatophyta</taxon>
        <taxon>Magnoliopsida</taxon>
        <taxon>Ranunculales</taxon>
        <taxon>Papaveraceae</taxon>
        <taxon>Papaveroideae</taxon>
        <taxon>Papaver</taxon>
    </lineage>
</organism>
<feature type="transmembrane region" description="Helical" evidence="9">
    <location>
        <begin position="188"/>
        <end position="209"/>
    </location>
</feature>
<protein>
    <recommendedName>
        <fullName evidence="9">Bidirectional sugar transporter SWEET</fullName>
    </recommendedName>
</protein>
<keyword evidence="4 9" id="KW-0762">Sugar transport</keyword>
<reference evidence="10" key="1">
    <citation type="submission" date="2022-04" db="EMBL/GenBank/DDBJ databases">
        <title>A functionally conserved STORR gene fusion in Papaver species that diverged 16.8 million years ago.</title>
        <authorList>
            <person name="Catania T."/>
        </authorList>
    </citation>
    <scope>NUCLEOTIDE SEQUENCE</scope>
    <source>
        <strain evidence="10">S-188037</strain>
    </source>
</reference>
<evidence type="ECO:0000256" key="9">
    <source>
        <dbReference type="RuleBase" id="RU910715"/>
    </source>
</evidence>
<feature type="transmembrane region" description="Helical" evidence="9">
    <location>
        <begin position="160"/>
        <end position="182"/>
    </location>
</feature>
<dbReference type="EMBL" id="JAJJMB010005965">
    <property type="protein sequence ID" value="KAI3936390.1"/>
    <property type="molecule type" value="Genomic_DNA"/>
</dbReference>
<dbReference type="Pfam" id="PF03083">
    <property type="entry name" value="MtN3_slv"/>
    <property type="match status" value="2"/>
</dbReference>
<dbReference type="Gene3D" id="1.20.1280.290">
    <property type="match status" value="2"/>
</dbReference>
<keyword evidence="6" id="KW-0677">Repeat</keyword>
<dbReference type="Proteomes" id="UP001202328">
    <property type="component" value="Unassembled WGS sequence"/>
</dbReference>
<keyword evidence="7 9" id="KW-1133">Transmembrane helix</keyword>
<dbReference type="InterPro" id="IPR047664">
    <property type="entry name" value="SWEET"/>
</dbReference>
<comment type="function">
    <text evidence="9">Mediates both low-affinity uptake and efflux of sugar across the membrane.</text>
</comment>
<keyword evidence="3 9" id="KW-0813">Transport</keyword>
<keyword evidence="5 9" id="KW-0812">Transmembrane</keyword>
<dbReference type="FunFam" id="1.20.1280.290:FF:000001">
    <property type="entry name" value="Bidirectional sugar transporter SWEET"/>
    <property type="match status" value="1"/>
</dbReference>
<dbReference type="InterPro" id="IPR004316">
    <property type="entry name" value="SWEET_rpt"/>
</dbReference>
<evidence type="ECO:0000313" key="10">
    <source>
        <dbReference type="EMBL" id="KAI3936390.1"/>
    </source>
</evidence>
<comment type="caution">
    <text evidence="10">The sequence shown here is derived from an EMBL/GenBank/DDBJ whole genome shotgun (WGS) entry which is preliminary data.</text>
</comment>
<dbReference type="GO" id="GO:0051119">
    <property type="term" value="F:sugar transmembrane transporter activity"/>
    <property type="evidence" value="ECO:0007669"/>
    <property type="project" value="InterPro"/>
</dbReference>
<dbReference type="FunFam" id="1.20.1280.290:FF:000002">
    <property type="entry name" value="Bidirectional sugar transporter SWEET"/>
    <property type="match status" value="1"/>
</dbReference>
<dbReference type="PANTHER" id="PTHR10791:SF142">
    <property type="entry name" value="BIDIRECTIONAL SUGAR TRANSPORTER SWEET16"/>
    <property type="match status" value="1"/>
</dbReference>
<evidence type="ECO:0000256" key="7">
    <source>
        <dbReference type="ARBA" id="ARBA00022989"/>
    </source>
</evidence>
<comment type="similarity">
    <text evidence="2 9">Belongs to the SWEET sugar transporter family.</text>
</comment>
<name>A0AAD4XNC4_9MAGN</name>
<keyword evidence="11" id="KW-1185">Reference proteome</keyword>
<sequence length="296" mass="32247">MAAPTISFIVGVIGDIVAILVFLSPITTFRGIVKKKATGNFKGIPYICTLLNTSLWTYYGLLKPDGLLITVNGAGAALQLIYVTLFIIYAPKDSKIKHLKLVGILNVGFYGAVLLITLLATHGSLRLRIVGFIGAGLALGMYGAPLAVMKNVIVTKSVEYMPFWLTFFLFLNGGVWSVYSVLVKDFFIGVPNTIGFVLGSVQLIMYIVYNNKSKSKKSSVEKLEEEGSADLVHGAVETHKYNEEMMVKKERSLKEGGSLAKPTVLKQLSLQIIVKSHSVNVESLAPSSKEMYSVTD</sequence>
<feature type="transmembrane region" description="Helical" evidence="9">
    <location>
        <begin position="44"/>
        <end position="61"/>
    </location>
</feature>
<keyword evidence="8 9" id="KW-0472">Membrane</keyword>
<comment type="subcellular location">
    <subcellularLocation>
        <location evidence="9">Cell membrane</location>
        <topology evidence="9">Multi-pass membrane protein</topology>
    </subcellularLocation>
    <subcellularLocation>
        <location evidence="1">Endomembrane system</location>
        <topology evidence="1">Multi-pass membrane protein</topology>
    </subcellularLocation>
</comment>
<dbReference type="GO" id="GO:0005886">
    <property type="term" value="C:plasma membrane"/>
    <property type="evidence" value="ECO:0007669"/>
    <property type="project" value="UniProtKB-SubCell"/>
</dbReference>
<evidence type="ECO:0000256" key="6">
    <source>
        <dbReference type="ARBA" id="ARBA00022737"/>
    </source>
</evidence>
<evidence type="ECO:0000256" key="8">
    <source>
        <dbReference type="ARBA" id="ARBA00023136"/>
    </source>
</evidence>
<dbReference type="PANTHER" id="PTHR10791">
    <property type="entry name" value="RAG1-ACTIVATING PROTEIN 1"/>
    <property type="match status" value="1"/>
</dbReference>
<feature type="transmembrane region" description="Helical" evidence="9">
    <location>
        <begin position="101"/>
        <end position="121"/>
    </location>
</feature>
<accession>A0AAD4XNC4</accession>
<feature type="transmembrane region" description="Helical" evidence="9">
    <location>
        <begin position="6"/>
        <end position="23"/>
    </location>
</feature>
<evidence type="ECO:0000256" key="5">
    <source>
        <dbReference type="ARBA" id="ARBA00022692"/>
    </source>
</evidence>
<evidence type="ECO:0000256" key="1">
    <source>
        <dbReference type="ARBA" id="ARBA00004127"/>
    </source>
</evidence>
<evidence type="ECO:0000256" key="2">
    <source>
        <dbReference type="ARBA" id="ARBA00007809"/>
    </source>
</evidence>
<feature type="transmembrane region" description="Helical" evidence="9">
    <location>
        <begin position="67"/>
        <end position="89"/>
    </location>
</feature>
<evidence type="ECO:0000256" key="3">
    <source>
        <dbReference type="ARBA" id="ARBA00022448"/>
    </source>
</evidence>
<evidence type="ECO:0000313" key="11">
    <source>
        <dbReference type="Proteomes" id="UP001202328"/>
    </source>
</evidence>